<accession>A0ABZ0IUK6</accession>
<dbReference type="InterPro" id="IPR052927">
    <property type="entry name" value="DCC_oxidoreductase"/>
</dbReference>
<dbReference type="PANTHER" id="PTHR33639:SF2">
    <property type="entry name" value="DUF393 DOMAIN-CONTAINING PROTEIN"/>
    <property type="match status" value="1"/>
</dbReference>
<evidence type="ECO:0000313" key="2">
    <source>
        <dbReference type="Proteomes" id="UP001302349"/>
    </source>
</evidence>
<reference evidence="1 2" key="1">
    <citation type="journal article" date="2023" name="Microbiol. Resour. Announc.">
        <title>Complete Genome Sequence of Imperialibacter roseus strain P4T.</title>
        <authorList>
            <person name="Tizabi D.R."/>
            <person name="Bachvaroff T."/>
            <person name="Hill R.T."/>
        </authorList>
    </citation>
    <scope>NUCLEOTIDE SEQUENCE [LARGE SCALE GENOMIC DNA]</scope>
    <source>
        <strain evidence="1 2">P4T</strain>
    </source>
</reference>
<sequence length="149" mass="17134">MGADHEIAGIPDNLILFDGVCNLCNSSVNFVIERDRKSVFSFASLQSEVGRVLLESQGVSNAELESVMLWRNSVLYKKSRAALEISRQLSGLWPILYVFRIVPAFLRDFVYDFVAANRYKWFGKRDQCRMPEPGLKKRFVENIPAWKKL</sequence>
<gene>
    <name evidence="1" type="ORF">RT717_04210</name>
</gene>
<dbReference type="PANTHER" id="PTHR33639">
    <property type="entry name" value="THIOL-DISULFIDE OXIDOREDUCTASE DCC"/>
    <property type="match status" value="1"/>
</dbReference>
<evidence type="ECO:0000313" key="1">
    <source>
        <dbReference type="EMBL" id="WOK07829.1"/>
    </source>
</evidence>
<dbReference type="Pfam" id="PF04134">
    <property type="entry name" value="DCC1-like"/>
    <property type="match status" value="1"/>
</dbReference>
<keyword evidence="2" id="KW-1185">Reference proteome</keyword>
<organism evidence="1 2">
    <name type="scientific">Imperialibacter roseus</name>
    <dbReference type="NCBI Taxonomy" id="1324217"/>
    <lineage>
        <taxon>Bacteria</taxon>
        <taxon>Pseudomonadati</taxon>
        <taxon>Bacteroidota</taxon>
        <taxon>Cytophagia</taxon>
        <taxon>Cytophagales</taxon>
        <taxon>Flammeovirgaceae</taxon>
        <taxon>Imperialibacter</taxon>
    </lineage>
</organism>
<dbReference type="Proteomes" id="UP001302349">
    <property type="component" value="Chromosome"/>
</dbReference>
<dbReference type="InterPro" id="IPR007263">
    <property type="entry name" value="DCC1-like"/>
</dbReference>
<name>A0ABZ0IUK6_9BACT</name>
<proteinExistence type="predicted"/>
<protein>
    <submittedName>
        <fullName evidence="1">Thiol-disulfide oxidoreductase DCC family protein</fullName>
    </submittedName>
</protein>
<dbReference type="EMBL" id="CP136051">
    <property type="protein sequence ID" value="WOK07829.1"/>
    <property type="molecule type" value="Genomic_DNA"/>
</dbReference>
<dbReference type="RefSeq" id="WP_317490478.1">
    <property type="nucleotide sequence ID" value="NZ_CP136051.1"/>
</dbReference>